<proteinExistence type="predicted"/>
<accession>A0A0A9HHM4</accession>
<organism evidence="1">
    <name type="scientific">Arundo donax</name>
    <name type="common">Giant reed</name>
    <name type="synonym">Donax arundinaceus</name>
    <dbReference type="NCBI Taxonomy" id="35708"/>
    <lineage>
        <taxon>Eukaryota</taxon>
        <taxon>Viridiplantae</taxon>
        <taxon>Streptophyta</taxon>
        <taxon>Embryophyta</taxon>
        <taxon>Tracheophyta</taxon>
        <taxon>Spermatophyta</taxon>
        <taxon>Magnoliopsida</taxon>
        <taxon>Liliopsida</taxon>
        <taxon>Poales</taxon>
        <taxon>Poaceae</taxon>
        <taxon>PACMAD clade</taxon>
        <taxon>Arundinoideae</taxon>
        <taxon>Arundineae</taxon>
        <taxon>Arundo</taxon>
    </lineage>
</organism>
<dbReference type="EMBL" id="GBRH01161266">
    <property type="protein sequence ID" value="JAE36630.1"/>
    <property type="molecule type" value="Transcribed_RNA"/>
</dbReference>
<protein>
    <submittedName>
        <fullName evidence="1">Uncharacterized protein</fullName>
    </submittedName>
</protein>
<sequence>MLDQFMGVTPLAKPNHPTKYKPITVVTTLETQFKRYLYILAHIKQPKSSLFKAFEFLSLVNSPTFWELNKLVSDKKICAS</sequence>
<name>A0A0A9HHM4_ARUDO</name>
<dbReference type="AlphaFoldDB" id="A0A0A9HHM4"/>
<reference evidence="1" key="2">
    <citation type="journal article" date="2015" name="Data Brief">
        <title>Shoot transcriptome of the giant reed, Arundo donax.</title>
        <authorList>
            <person name="Barrero R.A."/>
            <person name="Guerrero F.D."/>
            <person name="Moolhuijzen P."/>
            <person name="Goolsby J.A."/>
            <person name="Tidwell J."/>
            <person name="Bellgard S.E."/>
            <person name="Bellgard M.I."/>
        </authorList>
    </citation>
    <scope>NUCLEOTIDE SEQUENCE</scope>
    <source>
        <tissue evidence="1">Shoot tissue taken approximately 20 cm above the soil surface</tissue>
    </source>
</reference>
<reference evidence="1" key="1">
    <citation type="submission" date="2014-09" db="EMBL/GenBank/DDBJ databases">
        <authorList>
            <person name="Magalhaes I.L.F."/>
            <person name="Oliveira U."/>
            <person name="Santos F.R."/>
            <person name="Vidigal T.H.D.A."/>
            <person name="Brescovit A.D."/>
            <person name="Santos A.J."/>
        </authorList>
    </citation>
    <scope>NUCLEOTIDE SEQUENCE</scope>
    <source>
        <tissue evidence="1">Shoot tissue taken approximately 20 cm above the soil surface</tissue>
    </source>
</reference>
<evidence type="ECO:0000313" key="1">
    <source>
        <dbReference type="EMBL" id="JAE36630.1"/>
    </source>
</evidence>